<dbReference type="RefSeq" id="WP_223929097.1">
    <property type="nucleotide sequence ID" value="NZ_BPTU01000001.1"/>
</dbReference>
<dbReference type="SUPFAM" id="SSF52402">
    <property type="entry name" value="Adenine nucleotide alpha hydrolases-like"/>
    <property type="match status" value="1"/>
</dbReference>
<dbReference type="GO" id="GO:0032267">
    <property type="term" value="F:tRNA(Ile)-lysidine synthase activity"/>
    <property type="evidence" value="ECO:0007669"/>
    <property type="project" value="UniProtKB-EC"/>
</dbReference>
<keyword evidence="3 8" id="KW-0436">Ligase</keyword>
<dbReference type="SMART" id="SM00977">
    <property type="entry name" value="TilS_C"/>
    <property type="match status" value="1"/>
</dbReference>
<dbReference type="AlphaFoldDB" id="A0A9R1C9X3"/>
<dbReference type="Proteomes" id="UP000825483">
    <property type="component" value="Unassembled WGS sequence"/>
</dbReference>
<evidence type="ECO:0000256" key="2">
    <source>
        <dbReference type="ARBA" id="ARBA00022490"/>
    </source>
</evidence>
<feature type="binding site" evidence="8">
    <location>
        <begin position="14"/>
        <end position="19"/>
    </location>
    <ligand>
        <name>ATP</name>
        <dbReference type="ChEBI" id="CHEBI:30616"/>
    </ligand>
</feature>
<dbReference type="GO" id="GO:0006400">
    <property type="term" value="P:tRNA modification"/>
    <property type="evidence" value="ECO:0007669"/>
    <property type="project" value="UniProtKB-UniRule"/>
</dbReference>
<keyword evidence="11" id="KW-1185">Reference proteome</keyword>
<evidence type="ECO:0000313" key="10">
    <source>
        <dbReference type="EMBL" id="GJG58767.1"/>
    </source>
</evidence>
<feature type="domain" description="Lysidine-tRNA(Ile) synthetase C-terminal" evidence="9">
    <location>
        <begin position="373"/>
        <end position="446"/>
    </location>
</feature>
<dbReference type="GO" id="GO:0005524">
    <property type="term" value="F:ATP binding"/>
    <property type="evidence" value="ECO:0007669"/>
    <property type="project" value="UniProtKB-UniRule"/>
</dbReference>
<evidence type="ECO:0000256" key="8">
    <source>
        <dbReference type="HAMAP-Rule" id="MF_01161"/>
    </source>
</evidence>
<comment type="similarity">
    <text evidence="8">Belongs to the tRNA(Ile)-lysidine synthase family.</text>
</comment>
<keyword evidence="4 8" id="KW-0819">tRNA processing</keyword>
<dbReference type="CDD" id="cd01992">
    <property type="entry name" value="TilS_N"/>
    <property type="match status" value="1"/>
</dbReference>
<evidence type="ECO:0000256" key="6">
    <source>
        <dbReference type="ARBA" id="ARBA00022840"/>
    </source>
</evidence>
<dbReference type="InterPro" id="IPR011063">
    <property type="entry name" value="TilS/TtcA_N"/>
</dbReference>
<evidence type="ECO:0000259" key="9">
    <source>
        <dbReference type="SMART" id="SM00977"/>
    </source>
</evidence>
<dbReference type="InterPro" id="IPR014729">
    <property type="entry name" value="Rossmann-like_a/b/a_fold"/>
</dbReference>
<name>A0A9R1C9X3_9BACT</name>
<dbReference type="SUPFAM" id="SSF56037">
    <property type="entry name" value="PheT/TilS domain"/>
    <property type="match status" value="1"/>
</dbReference>
<dbReference type="Pfam" id="PF01171">
    <property type="entry name" value="ATP_bind_3"/>
    <property type="match status" value="1"/>
</dbReference>
<dbReference type="InterPro" id="IPR012094">
    <property type="entry name" value="tRNA_Ile_lys_synt"/>
</dbReference>
<protein>
    <recommendedName>
        <fullName evidence="8">tRNA(Ile)-lysidine synthase</fullName>
        <ecNumber evidence="8">6.3.4.19</ecNumber>
    </recommendedName>
    <alternativeName>
        <fullName evidence="8">tRNA(Ile)-2-lysyl-cytidine synthase</fullName>
    </alternativeName>
    <alternativeName>
        <fullName evidence="8">tRNA(Ile)-lysidine synthetase</fullName>
    </alternativeName>
</protein>
<comment type="function">
    <text evidence="8">Ligates lysine onto the cytidine present at position 34 of the AUA codon-specific tRNA(Ile) that contains the anticodon CAU, in an ATP-dependent manner. Cytidine is converted to lysidine, thus changing the amino acid specificity of the tRNA from methionine to isoleucine.</text>
</comment>
<dbReference type="EMBL" id="BPUB01000001">
    <property type="protein sequence ID" value="GJG58767.1"/>
    <property type="molecule type" value="Genomic_DNA"/>
</dbReference>
<evidence type="ECO:0000256" key="5">
    <source>
        <dbReference type="ARBA" id="ARBA00022741"/>
    </source>
</evidence>
<comment type="subcellular location">
    <subcellularLocation>
        <location evidence="1 8">Cytoplasm</location>
    </subcellularLocation>
</comment>
<evidence type="ECO:0000256" key="1">
    <source>
        <dbReference type="ARBA" id="ARBA00004496"/>
    </source>
</evidence>
<dbReference type="InterPro" id="IPR012796">
    <property type="entry name" value="Lysidine-tRNA-synth_C"/>
</dbReference>
<evidence type="ECO:0000256" key="7">
    <source>
        <dbReference type="ARBA" id="ARBA00048539"/>
    </source>
</evidence>
<keyword evidence="6 8" id="KW-0067">ATP-binding</keyword>
<dbReference type="Pfam" id="PF11734">
    <property type="entry name" value="TilS_C"/>
    <property type="match status" value="1"/>
</dbReference>
<evidence type="ECO:0000256" key="4">
    <source>
        <dbReference type="ARBA" id="ARBA00022694"/>
    </source>
</evidence>
<dbReference type="InterPro" id="IPR012795">
    <property type="entry name" value="tRNA_Ile_lys_synt_N"/>
</dbReference>
<proteinExistence type="inferred from homology"/>
<sequence>MILDKSRLYLSALSGGADSTALLLLLIEKGYKVEAVHCNFHLRGEESDRDERFCQKLCDDNGVKLHIAHFDTVSYAAMHQESIETAARNLRYNYFFQLVGDLDAAGICVAHNRNDQAETVLMKLIRGAGIHGLSGMKPVTHVEFRGNDVAIYRPLLTKSRQWIEEYLRQRGQGWVDDSTNFEDEATRNKFRLNIIPMIEKINPSAVENIAKAADRLQEVAEIYDSSVDRSKKRITSKDKYLHIDVKALLEEIAPEAVLFEILNPYGFNGPQIEDIIRHISSSREGCESSPTAHGQGKEWTSKSHRALLDRGDIIVGKNDENADFEMRFPEEGNYSSSRGFKISIVRKPWYTTMAIPHSSNSICLDSAAIRFPLTMRSLRRGDRFVPFGMKGSKLVSDFLTDQKVSLMEKRQQMVLCDATGRILWVVGRRPDNRFRITTDTKECMAISFKKN</sequence>
<evidence type="ECO:0000313" key="11">
    <source>
        <dbReference type="Proteomes" id="UP000825483"/>
    </source>
</evidence>
<comment type="domain">
    <text evidence="8">The N-terminal region contains the highly conserved SGGXDS motif, predicted to be a P-loop motif involved in ATP binding.</text>
</comment>
<evidence type="ECO:0000256" key="3">
    <source>
        <dbReference type="ARBA" id="ARBA00022598"/>
    </source>
</evidence>
<dbReference type="PANTHER" id="PTHR43033:SF1">
    <property type="entry name" value="TRNA(ILE)-LYSIDINE SYNTHASE-RELATED"/>
    <property type="match status" value="1"/>
</dbReference>
<dbReference type="Gene3D" id="3.40.50.620">
    <property type="entry name" value="HUPs"/>
    <property type="match status" value="1"/>
</dbReference>
<dbReference type="HAMAP" id="MF_01161">
    <property type="entry name" value="tRNA_Ile_lys_synt"/>
    <property type="match status" value="1"/>
</dbReference>
<organism evidence="10 11">
    <name type="scientific">Prevotella lacticifex</name>
    <dbReference type="NCBI Taxonomy" id="2854755"/>
    <lineage>
        <taxon>Bacteria</taxon>
        <taxon>Pseudomonadati</taxon>
        <taxon>Bacteroidota</taxon>
        <taxon>Bacteroidia</taxon>
        <taxon>Bacteroidales</taxon>
        <taxon>Prevotellaceae</taxon>
        <taxon>Prevotella</taxon>
    </lineage>
</organism>
<keyword evidence="2 8" id="KW-0963">Cytoplasm</keyword>
<dbReference type="GO" id="GO:0005737">
    <property type="term" value="C:cytoplasm"/>
    <property type="evidence" value="ECO:0007669"/>
    <property type="project" value="UniProtKB-SubCell"/>
</dbReference>
<comment type="caution">
    <text evidence="10">The sequence shown here is derived from an EMBL/GenBank/DDBJ whole genome shotgun (WGS) entry which is preliminary data.</text>
</comment>
<accession>A0A9R1C9X3</accession>
<gene>
    <name evidence="8 10" type="primary">tilS</name>
    <name evidence="10" type="ORF">PRLR5076_16180</name>
</gene>
<reference evidence="10" key="1">
    <citation type="journal article" date="2022" name="Int. J. Syst. Evol. Microbiol.">
        <title>Prevotella lacticifex sp. nov., isolated from the rumen of cows.</title>
        <authorList>
            <person name="Shinkai T."/>
            <person name="Ikeyama N."/>
            <person name="Kumagai M."/>
            <person name="Ohmori H."/>
            <person name="Sakamoto M."/>
            <person name="Ohkuma M."/>
            <person name="Mitsumori M."/>
        </authorList>
    </citation>
    <scope>NUCLEOTIDE SEQUENCE</scope>
    <source>
        <strain evidence="10">R5076</strain>
    </source>
</reference>
<comment type="catalytic activity">
    <reaction evidence="7 8">
        <text>cytidine(34) in tRNA(Ile2) + L-lysine + ATP = lysidine(34) in tRNA(Ile2) + AMP + diphosphate + H(+)</text>
        <dbReference type="Rhea" id="RHEA:43744"/>
        <dbReference type="Rhea" id="RHEA-COMP:10625"/>
        <dbReference type="Rhea" id="RHEA-COMP:10670"/>
        <dbReference type="ChEBI" id="CHEBI:15378"/>
        <dbReference type="ChEBI" id="CHEBI:30616"/>
        <dbReference type="ChEBI" id="CHEBI:32551"/>
        <dbReference type="ChEBI" id="CHEBI:33019"/>
        <dbReference type="ChEBI" id="CHEBI:82748"/>
        <dbReference type="ChEBI" id="CHEBI:83665"/>
        <dbReference type="ChEBI" id="CHEBI:456215"/>
        <dbReference type="EC" id="6.3.4.19"/>
    </reaction>
</comment>
<dbReference type="GeneID" id="72467200"/>
<keyword evidence="5 8" id="KW-0547">Nucleotide-binding</keyword>
<dbReference type="NCBIfam" id="TIGR02433">
    <property type="entry name" value="lysidine_TilS_C"/>
    <property type="match status" value="1"/>
</dbReference>
<dbReference type="NCBIfam" id="TIGR02432">
    <property type="entry name" value="lysidine_TilS_N"/>
    <property type="match status" value="1"/>
</dbReference>
<dbReference type="PANTHER" id="PTHR43033">
    <property type="entry name" value="TRNA(ILE)-LYSIDINE SYNTHASE-RELATED"/>
    <property type="match status" value="1"/>
</dbReference>
<dbReference type="EC" id="6.3.4.19" evidence="8"/>